<gene>
    <name evidence="1" type="ORF">GCM10009789_69700</name>
</gene>
<accession>A0ABN2EFD7</accession>
<dbReference type="Proteomes" id="UP001500393">
    <property type="component" value="Unassembled WGS sequence"/>
</dbReference>
<evidence type="ECO:0000313" key="2">
    <source>
        <dbReference type="Proteomes" id="UP001500393"/>
    </source>
</evidence>
<evidence type="ECO:0000313" key="1">
    <source>
        <dbReference type="EMBL" id="GAA1605745.1"/>
    </source>
</evidence>
<evidence type="ECO:0008006" key="3">
    <source>
        <dbReference type="Google" id="ProtNLM"/>
    </source>
</evidence>
<sequence>MVEGAGEREAGAGVAGVGDEEVRLFVELRGRQEGAFSRAQAVEHGITDKALTRRRRARQIQRVYSGVYVDFTGPVPWESRVWAAWLACGPDAALTGVTALRRFGLDGDWVDDEIHVAVPHSRRVDPRPGITVSRYRDLPARVQEVRQPPCVRLEVALLVVASAAPTIVRQAAILLDSCRQRRTTPERLLAELESLPRLPRRRVLRQVLLDAADGVQSFLEQVYLRRVERVHGIPGGQRQVRAESGGRGDASARLVYRDVEYAQYGVVVELDGQAGHADALSRWRDMSRDNAAAVEDKVTLRFGYQLVSQPCTTAAQVSAVLRRRGWSGATRPCSPTCPLP</sequence>
<keyword evidence="2" id="KW-1185">Reference proteome</keyword>
<reference evidence="1 2" key="1">
    <citation type="journal article" date="2019" name="Int. J. Syst. Evol. Microbiol.">
        <title>The Global Catalogue of Microorganisms (GCM) 10K type strain sequencing project: providing services to taxonomists for standard genome sequencing and annotation.</title>
        <authorList>
            <consortium name="The Broad Institute Genomics Platform"/>
            <consortium name="The Broad Institute Genome Sequencing Center for Infectious Disease"/>
            <person name="Wu L."/>
            <person name="Ma J."/>
        </authorList>
    </citation>
    <scope>NUCLEOTIDE SEQUENCE [LARGE SCALE GENOMIC DNA]</scope>
    <source>
        <strain evidence="1 2">JCM 14969</strain>
    </source>
</reference>
<name>A0ABN2EFD7_9ACTN</name>
<protein>
    <recommendedName>
        <fullName evidence="3">Transcriptional regulator, AbiEi antitoxin, Type IV TA system</fullName>
    </recommendedName>
</protein>
<organism evidence="1 2">
    <name type="scientific">Kribbella sancticallisti</name>
    <dbReference type="NCBI Taxonomy" id="460087"/>
    <lineage>
        <taxon>Bacteria</taxon>
        <taxon>Bacillati</taxon>
        <taxon>Actinomycetota</taxon>
        <taxon>Actinomycetes</taxon>
        <taxon>Propionibacteriales</taxon>
        <taxon>Kribbellaceae</taxon>
        <taxon>Kribbella</taxon>
    </lineage>
</organism>
<dbReference type="EMBL" id="BAAAOS010000055">
    <property type="protein sequence ID" value="GAA1605745.1"/>
    <property type="molecule type" value="Genomic_DNA"/>
</dbReference>
<comment type="caution">
    <text evidence="1">The sequence shown here is derived from an EMBL/GenBank/DDBJ whole genome shotgun (WGS) entry which is preliminary data.</text>
</comment>
<proteinExistence type="predicted"/>